<dbReference type="PANTHER" id="PTHR24052">
    <property type="entry name" value="DELTA-RELATED"/>
    <property type="match status" value="1"/>
</dbReference>
<gene>
    <name evidence="5" type="ORF">NXF25_015786</name>
</gene>
<keyword evidence="1" id="KW-0472">Membrane</keyword>
<dbReference type="GO" id="GO:0016020">
    <property type="term" value="C:membrane"/>
    <property type="evidence" value="ECO:0007669"/>
    <property type="project" value="TreeGrafter"/>
</dbReference>
<dbReference type="EMBL" id="JAOTOJ010000012">
    <property type="protein sequence ID" value="KAK9394123.1"/>
    <property type="molecule type" value="Genomic_DNA"/>
</dbReference>
<keyword evidence="1" id="KW-1133">Transmembrane helix</keyword>
<dbReference type="InterPro" id="IPR052485">
    <property type="entry name" value="MEGF_diff_regulators"/>
</dbReference>
<name>A0AAW1AW44_CROAD</name>
<dbReference type="CDD" id="cd00055">
    <property type="entry name" value="EGF_Lam"/>
    <property type="match status" value="1"/>
</dbReference>
<reference evidence="5 6" key="1">
    <citation type="journal article" date="2024" name="Proc. Natl. Acad. Sci. U.S.A.">
        <title>The genetic regulatory architecture and epigenomic basis for age-related changes in rattlesnake venom.</title>
        <authorList>
            <person name="Hogan M.P."/>
            <person name="Holding M.L."/>
            <person name="Nystrom G.S."/>
            <person name="Colston T.J."/>
            <person name="Bartlett D.A."/>
            <person name="Mason A.J."/>
            <person name="Ellsworth S.A."/>
            <person name="Rautsaw R.M."/>
            <person name="Lawrence K.C."/>
            <person name="Strickland J.L."/>
            <person name="He B."/>
            <person name="Fraser P."/>
            <person name="Margres M.J."/>
            <person name="Gilbert D.M."/>
            <person name="Gibbs H.L."/>
            <person name="Parkinson C.L."/>
            <person name="Rokyta D.R."/>
        </authorList>
    </citation>
    <scope>NUCLEOTIDE SEQUENCE [LARGE SCALE GENOMIC DNA]</scope>
    <source>
        <strain evidence="5">DRR0105</strain>
    </source>
</reference>
<keyword evidence="1" id="KW-0812">Transmembrane</keyword>
<dbReference type="PROSITE" id="PS00022">
    <property type="entry name" value="EGF_1"/>
    <property type="match status" value="1"/>
</dbReference>
<dbReference type="PROSITE" id="PS01186">
    <property type="entry name" value="EGF_2"/>
    <property type="match status" value="1"/>
</dbReference>
<evidence type="ECO:0000313" key="5">
    <source>
        <dbReference type="EMBL" id="KAK9394123.1"/>
    </source>
</evidence>
<evidence type="ECO:0000259" key="4">
    <source>
        <dbReference type="PROSITE" id="PS01186"/>
    </source>
</evidence>
<comment type="caution">
    <text evidence="5">The sequence shown here is derived from an EMBL/GenBank/DDBJ whole genome shotgun (WGS) entry which is preliminary data.</text>
</comment>
<dbReference type="Pfam" id="PF00053">
    <property type="entry name" value="EGF_laminin"/>
    <property type="match status" value="1"/>
</dbReference>
<sequence>MLGCFLQTFFHLAFSECPQGTFGYGCQQLCECMNNATCDYVTGTCYCSPGFKGIRCDQAALMMEELNPYTKISPALGSERHSVGAISGIIILLLIIMVLLALFVWYRRKQKKGHDMPSVSYTPALRMTNTDYSLSDYAKGSAHSSSSASLNSSENPYATIREAPILTRKLPENSYVEMKSPAHRDASYLDMPASSPAHKNIYDVEPTVSVVQEIRLRSAGYIQNPYDLPRNSHIPSHYDIVPIRHSPTHGTLWEKPS</sequence>
<keyword evidence="2" id="KW-0732">Signal</keyword>
<accession>A0AAW1AW44</accession>
<dbReference type="Proteomes" id="UP001474421">
    <property type="component" value="Unassembled WGS sequence"/>
</dbReference>
<evidence type="ECO:0000256" key="1">
    <source>
        <dbReference type="SAM" id="Phobius"/>
    </source>
</evidence>
<feature type="signal peptide" evidence="2">
    <location>
        <begin position="1"/>
        <end position="15"/>
    </location>
</feature>
<dbReference type="PANTHER" id="PTHR24052:SF13">
    <property type="entry name" value="MULTIPLE EGF LIKE DOMAINS 11"/>
    <property type="match status" value="1"/>
</dbReference>
<feature type="domain" description="EGF-like" evidence="3 4">
    <location>
        <begin position="45"/>
        <end position="56"/>
    </location>
</feature>
<evidence type="ECO:0000313" key="6">
    <source>
        <dbReference type="Proteomes" id="UP001474421"/>
    </source>
</evidence>
<feature type="transmembrane region" description="Helical" evidence="1">
    <location>
        <begin position="83"/>
        <end position="106"/>
    </location>
</feature>
<dbReference type="InterPro" id="IPR002049">
    <property type="entry name" value="LE_dom"/>
</dbReference>
<organism evidence="5 6">
    <name type="scientific">Crotalus adamanteus</name>
    <name type="common">Eastern diamondback rattlesnake</name>
    <dbReference type="NCBI Taxonomy" id="8729"/>
    <lineage>
        <taxon>Eukaryota</taxon>
        <taxon>Metazoa</taxon>
        <taxon>Chordata</taxon>
        <taxon>Craniata</taxon>
        <taxon>Vertebrata</taxon>
        <taxon>Euteleostomi</taxon>
        <taxon>Lepidosauria</taxon>
        <taxon>Squamata</taxon>
        <taxon>Bifurcata</taxon>
        <taxon>Unidentata</taxon>
        <taxon>Episquamata</taxon>
        <taxon>Toxicofera</taxon>
        <taxon>Serpentes</taxon>
        <taxon>Colubroidea</taxon>
        <taxon>Viperidae</taxon>
        <taxon>Crotalinae</taxon>
        <taxon>Crotalus</taxon>
    </lineage>
</organism>
<keyword evidence="6" id="KW-1185">Reference proteome</keyword>
<feature type="chain" id="PRO_5043923357" evidence="2">
    <location>
        <begin position="16"/>
        <end position="257"/>
    </location>
</feature>
<dbReference type="Gene3D" id="2.170.300.10">
    <property type="entry name" value="Tie2 ligand-binding domain superfamily"/>
    <property type="match status" value="1"/>
</dbReference>
<evidence type="ECO:0000256" key="2">
    <source>
        <dbReference type="SAM" id="SignalP"/>
    </source>
</evidence>
<dbReference type="SUPFAM" id="SSF57196">
    <property type="entry name" value="EGF/Laminin"/>
    <property type="match status" value="1"/>
</dbReference>
<proteinExistence type="predicted"/>
<evidence type="ECO:0000259" key="3">
    <source>
        <dbReference type="PROSITE" id="PS00022"/>
    </source>
</evidence>
<dbReference type="InterPro" id="IPR000742">
    <property type="entry name" value="EGF"/>
</dbReference>
<protein>
    <submittedName>
        <fullName evidence="5">Multiple epidermal growth factor-like domains protein 11</fullName>
    </submittedName>
</protein>
<dbReference type="AlphaFoldDB" id="A0AAW1AW44"/>